<accession>A0ABT5BM94</accession>
<dbReference type="EMBL" id="JAQNDN010000024">
    <property type="protein sequence ID" value="MDC0674528.1"/>
    <property type="molecule type" value="Genomic_DNA"/>
</dbReference>
<name>A0ABT5BM94_9BACT</name>
<evidence type="ECO:0008006" key="3">
    <source>
        <dbReference type="Google" id="ProtNLM"/>
    </source>
</evidence>
<reference evidence="1 2" key="1">
    <citation type="submission" date="2022-11" db="EMBL/GenBank/DDBJ databases">
        <title>Minimal conservation of predation-associated metabolite biosynthetic gene clusters underscores biosynthetic potential of Myxococcota including descriptions for ten novel species: Archangium lansinium sp. nov., Myxococcus landrumus sp. nov., Nannocystis bai.</title>
        <authorList>
            <person name="Ahearne A."/>
            <person name="Stevens C."/>
            <person name="Dowd S."/>
        </authorList>
    </citation>
    <scope>NUCLEOTIDE SEQUENCE [LARGE SCALE GENOMIC DNA]</scope>
    <source>
        <strain evidence="1 2">NCELM</strain>
    </source>
</reference>
<dbReference type="Proteomes" id="UP001217838">
    <property type="component" value="Unassembled WGS sequence"/>
</dbReference>
<organism evidence="1 2">
    <name type="scientific">Nannocystis radixulma</name>
    <dbReference type="NCBI Taxonomy" id="2995305"/>
    <lineage>
        <taxon>Bacteria</taxon>
        <taxon>Pseudomonadati</taxon>
        <taxon>Myxococcota</taxon>
        <taxon>Polyangia</taxon>
        <taxon>Nannocystales</taxon>
        <taxon>Nannocystaceae</taxon>
        <taxon>Nannocystis</taxon>
    </lineage>
</organism>
<gene>
    <name evidence="1" type="ORF">POL58_42670</name>
</gene>
<proteinExistence type="predicted"/>
<comment type="caution">
    <text evidence="1">The sequence shown here is derived from an EMBL/GenBank/DDBJ whole genome shotgun (WGS) entry which is preliminary data.</text>
</comment>
<sequence>MSGQIPCPDCGGIIVFDAHALLRGETFACAGCGASLGLARESVATVANAMAKLDALRKQGDGRRAPG</sequence>
<keyword evidence="2" id="KW-1185">Reference proteome</keyword>
<evidence type="ECO:0000313" key="1">
    <source>
        <dbReference type="EMBL" id="MDC0674528.1"/>
    </source>
</evidence>
<evidence type="ECO:0000313" key="2">
    <source>
        <dbReference type="Proteomes" id="UP001217838"/>
    </source>
</evidence>
<protein>
    <recommendedName>
        <fullName evidence="3">TFIIB-type domain-containing protein</fullName>
    </recommendedName>
</protein>
<dbReference type="RefSeq" id="WP_272008856.1">
    <property type="nucleotide sequence ID" value="NZ_JAQNDN010000024.1"/>
</dbReference>